<dbReference type="SUPFAM" id="SSF55874">
    <property type="entry name" value="ATPase domain of HSP90 chaperone/DNA topoisomerase II/histidine kinase"/>
    <property type="match status" value="1"/>
</dbReference>
<evidence type="ECO:0000313" key="2">
    <source>
        <dbReference type="EMBL" id="NYT28699.1"/>
    </source>
</evidence>
<gene>
    <name evidence="2" type="ORF">H0A76_13130</name>
</gene>
<dbReference type="Proteomes" id="UP000568751">
    <property type="component" value="Unassembled WGS sequence"/>
</dbReference>
<sequence>MDASKDADNNKCEINIYIESIDKATIPHITDYEDTLHTAIKFQESVNSYNHNAMQIVNTIKQELKKDELKILMFVDNGKGMSPDILNGLIGERSVKSSEGSGGSFGVGHLSPYFLSSLRYVLYASKYKNNDEVIKTLFSGVPILAGFEDDDATRGATGRILKDIPDNENKPKLIFPTECPDFIQDKMDKLEATGSMVAILGLNKEWDKEANYAIASNFFYAINKQELIVKIDHGNIPVSIDKSDIDRLLEKNQDNKRAMNGNILCGSDVYQAWLAVKNNNHKSKIDLDNGDEVCVHIRNNIETDSVIVLIRNGMLIARHDKMLANEINSLRKNEDFEPFSVVINVDEKECPKLFTLVKGAENPYHNQLEKNRLIEKDEKQLRALFKELSEKIKFFLKARDRSGSLVSMPLLEIPNKAEAQGSNTSRPRSQTSKAKPNANKPKPPINKVKTTNKGKKRPAPIIVSRYLEAKNSMRMKDKGGTIDIELNITPQKIEAKDEVYLSMSLAQDKDNDESGNALDFISSSIDGVDIEIPEFVEVEQEDGNIEKQEADKSQIKLGILSEAQTYSVEATIKKPKNIKDISVALRPFLGLKQRSK</sequence>
<protein>
    <submittedName>
        <fullName evidence="2">Uncharacterized protein</fullName>
    </submittedName>
</protein>
<name>A0A853F879_9GAMM</name>
<evidence type="ECO:0000256" key="1">
    <source>
        <dbReference type="SAM" id="MobiDB-lite"/>
    </source>
</evidence>
<accession>A0A853F879</accession>
<feature type="compositionally biased region" description="Low complexity" evidence="1">
    <location>
        <begin position="433"/>
        <end position="449"/>
    </location>
</feature>
<proteinExistence type="predicted"/>
<reference evidence="2 3" key="1">
    <citation type="submission" date="2020-05" db="EMBL/GenBank/DDBJ databases">
        <title>Horizontal transmission and recombination maintain forever young bacterial symbiont genomes.</title>
        <authorList>
            <person name="Russell S.L."/>
            <person name="Pepper-Tunick E."/>
            <person name="Svedberg J."/>
            <person name="Byrne A."/>
            <person name="Ruelas Castillo J."/>
            <person name="Vollmers C."/>
            <person name="Beinart R.A."/>
            <person name="Corbett-Detig R."/>
        </authorList>
    </citation>
    <scope>NUCLEOTIDE SEQUENCE [LARGE SCALE GENOMIC DNA]</scope>
    <source>
        <strain evidence="2">455</strain>
    </source>
</reference>
<feature type="region of interest" description="Disordered" evidence="1">
    <location>
        <begin position="416"/>
        <end position="456"/>
    </location>
</feature>
<dbReference type="EMBL" id="JACCHT010000016">
    <property type="protein sequence ID" value="NYT28699.1"/>
    <property type="molecule type" value="Genomic_DNA"/>
</dbReference>
<comment type="caution">
    <text evidence="2">The sequence shown here is derived from an EMBL/GenBank/DDBJ whole genome shotgun (WGS) entry which is preliminary data.</text>
</comment>
<organism evidence="2 3">
    <name type="scientific">Candidatus Thiodubiliella endoseptemdiera</name>
    <dbReference type="NCBI Taxonomy" id="2738886"/>
    <lineage>
        <taxon>Bacteria</taxon>
        <taxon>Pseudomonadati</taxon>
        <taxon>Pseudomonadota</taxon>
        <taxon>Gammaproteobacteria</taxon>
        <taxon>Candidatus Pseudothioglobaceae</taxon>
        <taxon>Candidatus Thiodubiliella</taxon>
    </lineage>
</organism>
<evidence type="ECO:0000313" key="3">
    <source>
        <dbReference type="Proteomes" id="UP000568751"/>
    </source>
</evidence>
<feature type="compositionally biased region" description="Polar residues" evidence="1">
    <location>
        <begin position="420"/>
        <end position="432"/>
    </location>
</feature>
<dbReference type="AlphaFoldDB" id="A0A853F879"/>
<dbReference type="InterPro" id="IPR036890">
    <property type="entry name" value="HATPase_C_sf"/>
</dbReference>